<gene>
    <name evidence="2" type="ORF">SAMN05444266_10620</name>
</gene>
<dbReference type="InterPro" id="IPR043129">
    <property type="entry name" value="ATPase_NBD"/>
</dbReference>
<accession>A0A1M7F767</accession>
<dbReference type="SUPFAM" id="SSF51182">
    <property type="entry name" value="RmlC-like cupins"/>
    <property type="match status" value="1"/>
</dbReference>
<evidence type="ECO:0000313" key="3">
    <source>
        <dbReference type="Proteomes" id="UP000184420"/>
    </source>
</evidence>
<organism evidence="2 3">
    <name type="scientific">Chitinophaga jiangningensis</name>
    <dbReference type="NCBI Taxonomy" id="1419482"/>
    <lineage>
        <taxon>Bacteria</taxon>
        <taxon>Pseudomonadati</taxon>
        <taxon>Bacteroidota</taxon>
        <taxon>Chitinophagia</taxon>
        <taxon>Chitinophagales</taxon>
        <taxon>Chitinophagaceae</taxon>
        <taxon>Chitinophaga</taxon>
    </lineage>
</organism>
<evidence type="ECO:0000313" key="2">
    <source>
        <dbReference type="EMBL" id="SHL99866.1"/>
    </source>
</evidence>
<dbReference type="CDD" id="cd23763">
    <property type="entry name" value="ASKHA_ATPase_ROK"/>
    <property type="match status" value="1"/>
</dbReference>
<dbReference type="RefSeq" id="WP_073082842.1">
    <property type="nucleotide sequence ID" value="NZ_FRBL01000006.1"/>
</dbReference>
<dbReference type="STRING" id="1419482.SAMN05444266_10620"/>
<dbReference type="OrthoDB" id="9808275at2"/>
<dbReference type="CDD" id="cd07010">
    <property type="entry name" value="cupin_PMI_type_I_N_bac"/>
    <property type="match status" value="1"/>
</dbReference>
<dbReference type="Gene3D" id="3.30.420.40">
    <property type="match status" value="2"/>
</dbReference>
<dbReference type="SUPFAM" id="SSF53067">
    <property type="entry name" value="Actin-like ATPase domain"/>
    <property type="match status" value="1"/>
</dbReference>
<dbReference type="Gene3D" id="2.60.120.10">
    <property type="entry name" value="Jelly Rolls"/>
    <property type="match status" value="2"/>
</dbReference>
<keyword evidence="3" id="KW-1185">Reference proteome</keyword>
<keyword evidence="2" id="KW-0808">Transferase</keyword>
<keyword evidence="2" id="KW-0418">Kinase</keyword>
<dbReference type="PANTHER" id="PTHR18964">
    <property type="entry name" value="ROK (REPRESSOR, ORF, KINASE) FAMILY"/>
    <property type="match status" value="1"/>
</dbReference>
<dbReference type="InterPro" id="IPR014710">
    <property type="entry name" value="RmlC-like_jellyroll"/>
</dbReference>
<reference evidence="2 3" key="1">
    <citation type="submission" date="2016-11" db="EMBL/GenBank/DDBJ databases">
        <authorList>
            <person name="Jaros S."/>
            <person name="Januszkiewicz K."/>
            <person name="Wedrychowicz H."/>
        </authorList>
    </citation>
    <scope>NUCLEOTIDE SEQUENCE [LARGE SCALE GENOMIC DNA]</scope>
    <source>
        <strain evidence="2 3">DSM 27406</strain>
    </source>
</reference>
<dbReference type="InterPro" id="IPR011051">
    <property type="entry name" value="RmlC_Cupin_sf"/>
</dbReference>
<evidence type="ECO:0000256" key="1">
    <source>
        <dbReference type="ARBA" id="ARBA00006479"/>
    </source>
</evidence>
<dbReference type="Pfam" id="PF00480">
    <property type="entry name" value="ROK"/>
    <property type="match status" value="1"/>
</dbReference>
<dbReference type="EMBL" id="FRBL01000006">
    <property type="protein sequence ID" value="SHL99866.1"/>
    <property type="molecule type" value="Genomic_DNA"/>
</dbReference>
<dbReference type="PANTHER" id="PTHR18964:SF149">
    <property type="entry name" value="BIFUNCTIONAL UDP-N-ACETYLGLUCOSAMINE 2-EPIMERASE_N-ACETYLMANNOSAMINE KINASE"/>
    <property type="match status" value="1"/>
</dbReference>
<dbReference type="AlphaFoldDB" id="A0A1M7F767"/>
<sequence>MNNRKIGIDVGGSHVTAAVFTDGDTPVNTIRKQISPDMPATDIIHTIADCIQPLLQPAVSGIGIAFPGPFDYQNGICAVNIGNKFNHLFGLHIKQALQDITHTPITFANDAHCFANGIAHTYNGRTIALTLGTGFGSAFLENGKLVTSHEDIPAIGAFYKEPFLNSTADDYFSTRWLLQQFEQTTGISGTSVREMTAAYPEAATTIFQKFGQNLGTFLLPWVRKFNCQQLVIGGNIAKAWPLFLPALKQLVTTDIHICEDTETVILRGAANLTPASPTANETRKTTQPLLPVTTNKVSNEYNVFPSYHIQQPIQEGFQQLAQTLANEKNIIIDGFGGVIWETFREKLHGAFTAAGKQVRWYNVNVCTHTTEHINRLVSDYIYNNDPVFGKVYPGSLREFFDPQQLALLHPDAFEGINIIYGTGAALSHIPGKLVYLDVPKNEIQYRMRAGSVTNFGTTEATYKRLYFIDWPILNKHKAALLPAIDIIVDAQRPDTITFTTGDILRTALETMLHTGFRARPWFEAGVWGGNWMKKHIPGLNQEEINYAWSFELISPENGIVLSGNNYLLEISFDFLAYHNNKLLLGHAAERFGTAFPIRFDFLDTYDGGNLSIQCHPRPAYTQQHFGEPFTQDETYYILDCESDAVVYLGFQGDINPAVFRDTLEKAVQTGQQVDIKKYVQEFKANKHDLFLIPNGTVHASGKNNLVLEISSTPYIFTFKMYDWQRLGLDGKPRPIHLERAFDNLYFDRKGDYVREKLISHQYTEASFPNGRKVKLPTHEEHFYTADRYEFTGTLTIPCDDQCHICMLVEGSQISVSAGGTTQTFQYAETFVIPAGAKEYQCHYSGEGTAYLVVAYVKHTHC</sequence>
<proteinExistence type="inferred from homology"/>
<dbReference type="GO" id="GO:0016301">
    <property type="term" value="F:kinase activity"/>
    <property type="evidence" value="ECO:0007669"/>
    <property type="project" value="UniProtKB-KW"/>
</dbReference>
<comment type="similarity">
    <text evidence="1">Belongs to the ROK (NagC/XylR) family.</text>
</comment>
<dbReference type="InterPro" id="IPR000600">
    <property type="entry name" value="ROK"/>
</dbReference>
<dbReference type="Proteomes" id="UP000184420">
    <property type="component" value="Unassembled WGS sequence"/>
</dbReference>
<protein>
    <submittedName>
        <fullName evidence="2">Sugar kinase of the NBD/HSP70 family, may contain an N-terminal HTH domain</fullName>
    </submittedName>
</protein>
<name>A0A1M7F767_9BACT</name>